<accession>A0ABD6X8U2</accession>
<dbReference type="Proteomes" id="UP000241404">
    <property type="component" value="Unassembled WGS sequence"/>
</dbReference>
<proteinExistence type="predicted"/>
<evidence type="ECO:0000313" key="2">
    <source>
        <dbReference type="EMBL" id="PSU19004.1"/>
    </source>
</evidence>
<gene>
    <name evidence="2" type="ORF">CTM90_03260</name>
</gene>
<dbReference type="InterPro" id="IPR000259">
    <property type="entry name" value="Adhesion_dom_fimbrial"/>
</dbReference>
<dbReference type="Pfam" id="PF00419">
    <property type="entry name" value="Fimbrial"/>
    <property type="match status" value="1"/>
</dbReference>
<dbReference type="InterPro" id="IPR008966">
    <property type="entry name" value="Adhesion_dom_sf"/>
</dbReference>
<dbReference type="EMBL" id="PYMM01000001">
    <property type="protein sequence ID" value="PSU19004.1"/>
    <property type="molecule type" value="Genomic_DNA"/>
</dbReference>
<evidence type="ECO:0000259" key="1">
    <source>
        <dbReference type="Pfam" id="PF00419"/>
    </source>
</evidence>
<feature type="domain" description="Fimbrial-type adhesion" evidence="1">
    <location>
        <begin position="201"/>
        <end position="319"/>
    </location>
</feature>
<evidence type="ECO:0000313" key="3">
    <source>
        <dbReference type="Proteomes" id="UP000241404"/>
    </source>
</evidence>
<dbReference type="InterPro" id="IPR036937">
    <property type="entry name" value="Adhesion_dom_fimbrial_sf"/>
</dbReference>
<dbReference type="Gene3D" id="2.60.40.1090">
    <property type="entry name" value="Fimbrial-type adhesion domain"/>
    <property type="match status" value="1"/>
</dbReference>
<organism evidence="2 3">
    <name type="scientific">Photobacterium damselae</name>
    <dbReference type="NCBI Taxonomy" id="38293"/>
    <lineage>
        <taxon>Bacteria</taxon>
        <taxon>Pseudomonadati</taxon>
        <taxon>Pseudomonadota</taxon>
        <taxon>Gammaproteobacteria</taxon>
        <taxon>Vibrionales</taxon>
        <taxon>Vibrionaceae</taxon>
        <taxon>Photobacterium</taxon>
    </lineage>
</organism>
<dbReference type="AlphaFoldDB" id="A0ABD6X8U2"/>
<comment type="caution">
    <text evidence="2">The sequence shown here is derived from an EMBL/GenBank/DDBJ whole genome shotgun (WGS) entry which is preliminary data.</text>
</comment>
<dbReference type="SUPFAM" id="SSF49401">
    <property type="entry name" value="Bacterial adhesins"/>
    <property type="match status" value="1"/>
</dbReference>
<protein>
    <recommendedName>
        <fullName evidence="1">Fimbrial-type adhesion domain-containing protein</fullName>
    </recommendedName>
</protein>
<name>A0ABD6X8U2_PHODM</name>
<sequence>MSRLSYILLIFFMGYVSPSLALNMFQCRPIDGVAIYTQEYSGDISESINKPGGIAKDFFEFNSGGGKVPRECKCRSYDRDDITWYDTTFFTATTPLTHSTHNGIQYLDLNEYLSVAMYYWIGKRNVYLDVPFTNEKNTYQERCVDGWMTNLAADTGAKGKIDIRIKKQIIGSTQFHGLVSTLYASLKNSVSSPDPIAQTYLDLTVNTPAFCSIDEGSTINIDLGEVVSSDLNYGKEPTGYTKRDLNLTFRCNFDGQLDLTLLGKSSSLPEFFATSNSEIGIAIERNGSLVKPNEKGNSVPLDGSHVGHFDAKTYPVKTNNSAVLPDNYTGSINVLVEVL</sequence>
<reference evidence="2 3" key="1">
    <citation type="submission" date="2018-03" db="EMBL/GenBank/DDBJ databases">
        <title>Whole genome sequencing of Histamine producing bacteria.</title>
        <authorList>
            <person name="Butler K."/>
        </authorList>
    </citation>
    <scope>NUCLEOTIDE SEQUENCE [LARGE SCALE GENOMIC DNA]</scope>
    <source>
        <strain evidence="2 3">BT-6</strain>
    </source>
</reference>